<dbReference type="Pfam" id="PF02572">
    <property type="entry name" value="CobA_CobO_BtuR"/>
    <property type="match status" value="1"/>
</dbReference>
<protein>
    <recommendedName>
        <fullName evidence="2">Cob(I)yrinic acid a,c-diamide adenosyltransferase</fullName>
    </recommendedName>
</protein>
<dbReference type="PANTHER" id="PTHR46638:SF1">
    <property type="entry name" value="CORRINOID ADENOSYLTRANSFERASE"/>
    <property type="match status" value="1"/>
</dbReference>
<dbReference type="PIRSF" id="PIRSF015617">
    <property type="entry name" value="Adensltrnsf_CobA"/>
    <property type="match status" value="1"/>
</dbReference>
<dbReference type="SUPFAM" id="SSF52540">
    <property type="entry name" value="P-loop containing nucleoside triphosphate hydrolases"/>
    <property type="match status" value="1"/>
</dbReference>
<sequence length="174" mass="19663">ERGLIQVYTGNGKGKSTAAIGQAVRAAGHGFKVGFVSFFKDPEAFGYGEFGSLQKLGVNTFHFARRHPHFYKDLSFDEVRRECLRGLEFIKGLFADETWDMLVLDEINIALRDGFLEEEEILSLLELKPQKLELILTGRGATEAIIKKADLVSEVKKLKHPYVQGIRDREGIEY</sequence>
<dbReference type="InterPro" id="IPR027417">
    <property type="entry name" value="P-loop_NTPase"/>
</dbReference>
<name>X1IJY7_9ZZZZ</name>
<dbReference type="EMBL" id="BARU01034686">
    <property type="protein sequence ID" value="GAH66434.1"/>
    <property type="molecule type" value="Genomic_DNA"/>
</dbReference>
<organism evidence="1">
    <name type="scientific">marine sediment metagenome</name>
    <dbReference type="NCBI Taxonomy" id="412755"/>
    <lineage>
        <taxon>unclassified sequences</taxon>
        <taxon>metagenomes</taxon>
        <taxon>ecological metagenomes</taxon>
    </lineage>
</organism>
<reference evidence="1" key="1">
    <citation type="journal article" date="2014" name="Front. Microbiol.">
        <title>High frequency of phylogenetically diverse reductive dehalogenase-homologous genes in deep subseafloor sedimentary metagenomes.</title>
        <authorList>
            <person name="Kawai M."/>
            <person name="Futagami T."/>
            <person name="Toyoda A."/>
            <person name="Takaki Y."/>
            <person name="Nishi S."/>
            <person name="Hori S."/>
            <person name="Arai W."/>
            <person name="Tsubouchi T."/>
            <person name="Morono Y."/>
            <person name="Uchiyama I."/>
            <person name="Ito T."/>
            <person name="Fujiyama A."/>
            <person name="Inagaki F."/>
            <person name="Takami H."/>
        </authorList>
    </citation>
    <scope>NUCLEOTIDE SEQUENCE</scope>
    <source>
        <strain evidence="1">Expedition CK06-06</strain>
    </source>
</reference>
<dbReference type="PANTHER" id="PTHR46638">
    <property type="entry name" value="CORRINOID ADENOSYLTRANSFERASE"/>
    <property type="match status" value="1"/>
</dbReference>
<evidence type="ECO:0000313" key="1">
    <source>
        <dbReference type="EMBL" id="GAH66434.1"/>
    </source>
</evidence>
<dbReference type="GO" id="GO:0009236">
    <property type="term" value="P:cobalamin biosynthetic process"/>
    <property type="evidence" value="ECO:0007669"/>
    <property type="project" value="InterPro"/>
</dbReference>
<comment type="caution">
    <text evidence="1">The sequence shown here is derived from an EMBL/GenBank/DDBJ whole genome shotgun (WGS) entry which is preliminary data.</text>
</comment>
<proteinExistence type="predicted"/>
<evidence type="ECO:0008006" key="2">
    <source>
        <dbReference type="Google" id="ProtNLM"/>
    </source>
</evidence>
<dbReference type="GO" id="GO:0008817">
    <property type="term" value="F:corrinoid adenosyltransferase activity"/>
    <property type="evidence" value="ECO:0007669"/>
    <property type="project" value="InterPro"/>
</dbReference>
<dbReference type="InterPro" id="IPR003724">
    <property type="entry name" value="CblAdoTrfase_CobA"/>
</dbReference>
<feature type="non-terminal residue" evidence="1">
    <location>
        <position position="1"/>
    </location>
</feature>
<dbReference type="GO" id="GO:0005524">
    <property type="term" value="F:ATP binding"/>
    <property type="evidence" value="ECO:0007669"/>
    <property type="project" value="InterPro"/>
</dbReference>
<dbReference type="AlphaFoldDB" id="X1IJY7"/>
<gene>
    <name evidence="1" type="ORF">S03H2_54404</name>
</gene>
<accession>X1IJY7</accession>
<dbReference type="Gene3D" id="3.40.50.300">
    <property type="entry name" value="P-loop containing nucleotide triphosphate hydrolases"/>
    <property type="match status" value="1"/>
</dbReference>